<dbReference type="InterPro" id="IPR050179">
    <property type="entry name" value="Trans_hexapeptide_repeat"/>
</dbReference>
<dbReference type="Proteomes" id="UP000612282">
    <property type="component" value="Unassembled WGS sequence"/>
</dbReference>
<evidence type="ECO:0000313" key="5">
    <source>
        <dbReference type="Proteomes" id="UP000612282"/>
    </source>
</evidence>
<evidence type="ECO:0000256" key="1">
    <source>
        <dbReference type="ARBA" id="ARBA00022679"/>
    </source>
</evidence>
<keyword evidence="1" id="KW-0808">Transferase</keyword>
<dbReference type="Pfam" id="PF00132">
    <property type="entry name" value="Hexapep"/>
    <property type="match status" value="1"/>
</dbReference>
<dbReference type="CDD" id="cd04647">
    <property type="entry name" value="LbH_MAT_like"/>
    <property type="match status" value="1"/>
</dbReference>
<feature type="compositionally biased region" description="Polar residues" evidence="3">
    <location>
        <begin position="538"/>
        <end position="547"/>
    </location>
</feature>
<reference evidence="4 5" key="1">
    <citation type="submission" date="2021-01" db="EMBL/GenBank/DDBJ databases">
        <title>Whole genome shotgun sequence of Actinoplanes couchii NBRC 106145.</title>
        <authorList>
            <person name="Komaki H."/>
            <person name="Tamura T."/>
        </authorList>
    </citation>
    <scope>NUCLEOTIDE SEQUENCE [LARGE SCALE GENOMIC DNA]</scope>
    <source>
        <strain evidence="4 5">NBRC 106145</strain>
    </source>
</reference>
<accession>A0ABQ3XGK4</accession>
<dbReference type="InterPro" id="IPR018357">
    <property type="entry name" value="Hexapep_transf_CS"/>
</dbReference>
<evidence type="ECO:0000256" key="3">
    <source>
        <dbReference type="SAM" id="MobiDB-lite"/>
    </source>
</evidence>
<dbReference type="InterPro" id="IPR001451">
    <property type="entry name" value="Hexapep"/>
</dbReference>
<sequence length="547" mass="58630">MGTDFDYSPWDFWSVASEEEQDRQHAVRGELNARPGHDVADGCFVSEKASVHNDELVLGPRTYVAAGVYTTGSVRAGRDCSINVYTVVRGRVEIGDAVRIGAHTSLLGFNHVMADPDVEVFRQPLTSKGIRIGDDVWIGSHVVVLDGVTVGDKAVLAAGAVVTRDVPSGAVVGGNPARVLKWRVPREQPGPARGGPAAFADAVRADAVPVLDRCFDGEFFVDRPGAARTIRAQCDAVEIADLLLGTAPPQLPADLQRHRLRDWQDPETGLIGTLGPDGTQTTAGPGFTDPDAGYHVLAVGYALDLLGSALPHRIRLLEADLPAELTALPWGDRAWHAGHWVDILGTALHRNGDGAEELFGWLLLNADPATGMWGAPSLPDGRLQIVNGFYRASRGTFAQFGIPLPYPERVIDTVLAHARDPRVIRPDRQNACNILDIAHPLWLTRHTGYRAAEAEALAATLLNDAVKHRVPGQGFGFHPSRTPPGLQGTEMWLATIWLLADLTGTADDLGYRPRGVHRPEPAPPRPARGMTIGAPVSGSGSTRHGSS</sequence>
<evidence type="ECO:0000313" key="4">
    <source>
        <dbReference type="EMBL" id="GID57638.1"/>
    </source>
</evidence>
<evidence type="ECO:0008006" key="6">
    <source>
        <dbReference type="Google" id="ProtNLM"/>
    </source>
</evidence>
<evidence type="ECO:0000256" key="2">
    <source>
        <dbReference type="ARBA" id="ARBA00022737"/>
    </source>
</evidence>
<dbReference type="PANTHER" id="PTHR43300:SF11">
    <property type="entry name" value="ACETYLTRANSFERASE RV3034C-RELATED"/>
    <property type="match status" value="1"/>
</dbReference>
<keyword evidence="2" id="KW-0677">Repeat</keyword>
<gene>
    <name evidence="4" type="ORF">Aco03nite_060420</name>
</gene>
<name>A0ABQ3XGK4_9ACTN</name>
<dbReference type="PANTHER" id="PTHR43300">
    <property type="entry name" value="ACETYLTRANSFERASE"/>
    <property type="match status" value="1"/>
</dbReference>
<dbReference type="PROSITE" id="PS00101">
    <property type="entry name" value="HEXAPEP_TRANSFERASES"/>
    <property type="match status" value="1"/>
</dbReference>
<proteinExistence type="predicted"/>
<comment type="caution">
    <text evidence="4">The sequence shown here is derived from an EMBL/GenBank/DDBJ whole genome shotgun (WGS) entry which is preliminary data.</text>
</comment>
<keyword evidence="5" id="KW-1185">Reference proteome</keyword>
<dbReference type="Gene3D" id="2.160.10.10">
    <property type="entry name" value="Hexapeptide repeat proteins"/>
    <property type="match status" value="1"/>
</dbReference>
<dbReference type="SUPFAM" id="SSF51161">
    <property type="entry name" value="Trimeric LpxA-like enzymes"/>
    <property type="match status" value="1"/>
</dbReference>
<dbReference type="EMBL" id="BOMG01000074">
    <property type="protein sequence ID" value="GID57638.1"/>
    <property type="molecule type" value="Genomic_DNA"/>
</dbReference>
<protein>
    <recommendedName>
        <fullName evidence="6">Acetyltransferase (Isoleucine patch superfamily)-like protein</fullName>
    </recommendedName>
</protein>
<dbReference type="RefSeq" id="WP_203800711.1">
    <property type="nucleotide sequence ID" value="NZ_BAAAQE010000034.1"/>
</dbReference>
<dbReference type="InterPro" id="IPR011004">
    <property type="entry name" value="Trimer_LpxA-like_sf"/>
</dbReference>
<organism evidence="4 5">
    <name type="scientific">Actinoplanes couchii</name>
    <dbReference type="NCBI Taxonomy" id="403638"/>
    <lineage>
        <taxon>Bacteria</taxon>
        <taxon>Bacillati</taxon>
        <taxon>Actinomycetota</taxon>
        <taxon>Actinomycetes</taxon>
        <taxon>Micromonosporales</taxon>
        <taxon>Micromonosporaceae</taxon>
        <taxon>Actinoplanes</taxon>
    </lineage>
</organism>
<feature type="region of interest" description="Disordered" evidence="3">
    <location>
        <begin position="510"/>
        <end position="547"/>
    </location>
</feature>